<dbReference type="SUPFAM" id="SSF47413">
    <property type="entry name" value="lambda repressor-like DNA-binding domains"/>
    <property type="match status" value="1"/>
</dbReference>
<dbReference type="EMBL" id="LOWA01000031">
    <property type="protein sequence ID" value="KVE27242.1"/>
    <property type="molecule type" value="Genomic_DNA"/>
</dbReference>
<dbReference type="AlphaFoldDB" id="A0A103E2Q3"/>
<keyword evidence="2" id="KW-1185">Reference proteome</keyword>
<sequence length="86" mass="9410">MVLQRLQEPGIQAALAVAQGVSESTVSRTKTDKLEDAIAMITHLGFKIVPESKVCVDRAMYEAMATIAGRAMSDDSTARRLVWEED</sequence>
<dbReference type="GO" id="GO:0003677">
    <property type="term" value="F:DNA binding"/>
    <property type="evidence" value="ECO:0007669"/>
    <property type="project" value="InterPro"/>
</dbReference>
<organism evidence="1 2">
    <name type="scientific">Burkholderia singularis</name>
    <dbReference type="NCBI Taxonomy" id="1503053"/>
    <lineage>
        <taxon>Bacteria</taxon>
        <taxon>Pseudomonadati</taxon>
        <taxon>Pseudomonadota</taxon>
        <taxon>Betaproteobacteria</taxon>
        <taxon>Burkholderiales</taxon>
        <taxon>Burkholderiaceae</taxon>
        <taxon>Burkholderia</taxon>
        <taxon>pseudomallei group</taxon>
    </lineage>
</organism>
<evidence type="ECO:0008006" key="3">
    <source>
        <dbReference type="Google" id="ProtNLM"/>
    </source>
</evidence>
<reference evidence="1 2" key="1">
    <citation type="submission" date="2015-11" db="EMBL/GenBank/DDBJ databases">
        <title>Expanding the genomic diversity of Burkholderia species for the development of highly accurate diagnostics.</title>
        <authorList>
            <person name="Sahl J."/>
            <person name="Keim P."/>
            <person name="Wagner D."/>
        </authorList>
    </citation>
    <scope>NUCLEOTIDE SEQUENCE [LARGE SCALE GENOMIC DNA]</scope>
    <source>
        <strain evidence="1 2">TSV85</strain>
    </source>
</reference>
<evidence type="ECO:0000313" key="1">
    <source>
        <dbReference type="EMBL" id="KVE27242.1"/>
    </source>
</evidence>
<gene>
    <name evidence="1" type="ORF">WS67_12125</name>
</gene>
<proteinExistence type="predicted"/>
<dbReference type="Gene3D" id="1.10.260.40">
    <property type="entry name" value="lambda repressor-like DNA-binding domains"/>
    <property type="match status" value="1"/>
</dbReference>
<dbReference type="InterPro" id="IPR010982">
    <property type="entry name" value="Lambda_DNA-bd_dom_sf"/>
</dbReference>
<accession>A0A103E2Q3</accession>
<dbReference type="Proteomes" id="UP000062788">
    <property type="component" value="Unassembled WGS sequence"/>
</dbReference>
<protein>
    <recommendedName>
        <fullName evidence="3">Transcriptional regulator</fullName>
    </recommendedName>
</protein>
<name>A0A103E2Q3_9BURK</name>
<comment type="caution">
    <text evidence="1">The sequence shown here is derived from an EMBL/GenBank/DDBJ whole genome shotgun (WGS) entry which is preliminary data.</text>
</comment>
<evidence type="ECO:0000313" key="2">
    <source>
        <dbReference type="Proteomes" id="UP000062788"/>
    </source>
</evidence>